<dbReference type="STRING" id="364199.SAMN04489858_10192"/>
<keyword evidence="2" id="KW-1185">Reference proteome</keyword>
<evidence type="ECO:0000313" key="2">
    <source>
        <dbReference type="Proteomes" id="UP000199180"/>
    </source>
</evidence>
<reference evidence="1 2" key="1">
    <citation type="submission" date="2016-10" db="EMBL/GenBank/DDBJ databases">
        <authorList>
            <person name="de Groot N.N."/>
        </authorList>
    </citation>
    <scope>NUCLEOTIDE SEQUENCE [LARGE SCALE GENOMIC DNA]</scope>
    <source>
        <strain evidence="1 2">DSM 17862</strain>
    </source>
</reference>
<dbReference type="AlphaFoldDB" id="A0A1H9YA83"/>
<gene>
    <name evidence="1" type="ORF">SAMN04489858_10192</name>
</gene>
<accession>A0A1H9YA83</accession>
<sequence>MMIWPLSLLIDRTATVQREQRADHQIARTIQTRAHIEALAKDIEGLIGAANGDPLLLEKKEDRHG</sequence>
<dbReference type="Proteomes" id="UP000199180">
    <property type="component" value="Unassembled WGS sequence"/>
</dbReference>
<proteinExistence type="predicted"/>
<evidence type="ECO:0000313" key="1">
    <source>
        <dbReference type="EMBL" id="SES65753.1"/>
    </source>
</evidence>
<name>A0A1H9YA83_9RHOB</name>
<dbReference type="RefSeq" id="WP_175479764.1">
    <property type="nucleotide sequence ID" value="NZ_FOHO01000001.1"/>
</dbReference>
<organism evidence="1 2">
    <name type="scientific">Paracoccus homiensis</name>
    <dbReference type="NCBI Taxonomy" id="364199"/>
    <lineage>
        <taxon>Bacteria</taxon>
        <taxon>Pseudomonadati</taxon>
        <taxon>Pseudomonadota</taxon>
        <taxon>Alphaproteobacteria</taxon>
        <taxon>Rhodobacterales</taxon>
        <taxon>Paracoccaceae</taxon>
        <taxon>Paracoccus</taxon>
    </lineage>
</organism>
<dbReference type="EMBL" id="FOHO01000001">
    <property type="protein sequence ID" value="SES65753.1"/>
    <property type="molecule type" value="Genomic_DNA"/>
</dbReference>
<protein>
    <submittedName>
        <fullName evidence="1">Uncharacterized protein</fullName>
    </submittedName>
</protein>